<dbReference type="Pfam" id="PF01850">
    <property type="entry name" value="PIN"/>
    <property type="match status" value="1"/>
</dbReference>
<keyword evidence="3" id="KW-0540">Nuclease</keyword>
<comment type="similarity">
    <text evidence="7">Belongs to the PINc/VapC protein family.</text>
</comment>
<feature type="domain" description="PIN" evidence="8">
    <location>
        <begin position="6"/>
        <end position="119"/>
    </location>
</feature>
<evidence type="ECO:0000256" key="4">
    <source>
        <dbReference type="ARBA" id="ARBA00022723"/>
    </source>
</evidence>
<proteinExistence type="inferred from homology"/>
<evidence type="ECO:0000313" key="9">
    <source>
        <dbReference type="EMBL" id="QRR01829.1"/>
    </source>
</evidence>
<evidence type="ECO:0000256" key="3">
    <source>
        <dbReference type="ARBA" id="ARBA00022722"/>
    </source>
</evidence>
<evidence type="ECO:0000256" key="6">
    <source>
        <dbReference type="ARBA" id="ARBA00022842"/>
    </source>
</evidence>
<dbReference type="InterPro" id="IPR029060">
    <property type="entry name" value="PIN-like_dom_sf"/>
</dbReference>
<dbReference type="RefSeq" id="WP_204655876.1">
    <property type="nucleotide sequence ID" value="NZ_CP056775.1"/>
</dbReference>
<dbReference type="PANTHER" id="PTHR33653">
    <property type="entry name" value="RIBONUCLEASE VAPC2"/>
    <property type="match status" value="1"/>
</dbReference>
<reference evidence="9 10" key="1">
    <citation type="submission" date="2020-06" db="EMBL/GenBank/DDBJ databases">
        <title>Dyadobacter sandarakinus sp. nov., isolated from the soil of the Arctic Yellow River Station.</title>
        <authorList>
            <person name="Zhang Y."/>
            <person name="Peng F."/>
        </authorList>
    </citation>
    <scope>NUCLEOTIDE SEQUENCE [LARGE SCALE GENOMIC DNA]</scope>
    <source>
        <strain evidence="9 10">Q3-56</strain>
    </source>
</reference>
<comment type="cofactor">
    <cofactor evidence="1">
        <name>Mg(2+)</name>
        <dbReference type="ChEBI" id="CHEBI:18420"/>
    </cofactor>
</comment>
<keyword evidence="5" id="KW-0378">Hydrolase</keyword>
<gene>
    <name evidence="9" type="ORF">HWI92_13375</name>
</gene>
<name>A0ABX7I7D4_9BACT</name>
<dbReference type="EMBL" id="CP056775">
    <property type="protein sequence ID" value="QRR01829.1"/>
    <property type="molecule type" value="Genomic_DNA"/>
</dbReference>
<dbReference type="Gene3D" id="3.40.50.1010">
    <property type="entry name" value="5'-nuclease"/>
    <property type="match status" value="1"/>
</dbReference>
<organism evidence="9 10">
    <name type="scientific">Dyadobacter sandarakinus</name>
    <dbReference type="NCBI Taxonomy" id="2747268"/>
    <lineage>
        <taxon>Bacteria</taxon>
        <taxon>Pseudomonadati</taxon>
        <taxon>Bacteroidota</taxon>
        <taxon>Cytophagia</taxon>
        <taxon>Cytophagales</taxon>
        <taxon>Spirosomataceae</taxon>
        <taxon>Dyadobacter</taxon>
    </lineage>
</organism>
<protein>
    <submittedName>
        <fullName evidence="9">Type II toxin-antitoxin system VapC family toxin</fullName>
    </submittedName>
</protein>
<dbReference type="CDD" id="cd18738">
    <property type="entry name" value="PIN_VapC4-5_FitB-like"/>
    <property type="match status" value="1"/>
</dbReference>
<accession>A0ABX7I7D4</accession>
<sequence>MGVKYLWDTNTAIYYLQQQFPPATEALIDDIVDRFEIVISVITEIELYCWKTASQQDINLIHQFVSDCTVVELEKNIKLKTADLRKSCRIKLPDAVIAATACVYGLTLLTANVRDFRSIENLQVLNPFLI</sequence>
<evidence type="ECO:0000256" key="5">
    <source>
        <dbReference type="ARBA" id="ARBA00022801"/>
    </source>
</evidence>
<evidence type="ECO:0000256" key="1">
    <source>
        <dbReference type="ARBA" id="ARBA00001946"/>
    </source>
</evidence>
<evidence type="ECO:0000256" key="2">
    <source>
        <dbReference type="ARBA" id="ARBA00022649"/>
    </source>
</evidence>
<dbReference type="Proteomes" id="UP000612680">
    <property type="component" value="Chromosome"/>
</dbReference>
<dbReference type="InterPro" id="IPR050556">
    <property type="entry name" value="Type_II_TA_system_RNase"/>
</dbReference>
<dbReference type="PANTHER" id="PTHR33653:SF1">
    <property type="entry name" value="RIBONUCLEASE VAPC2"/>
    <property type="match status" value="1"/>
</dbReference>
<keyword evidence="6" id="KW-0460">Magnesium</keyword>
<evidence type="ECO:0000256" key="7">
    <source>
        <dbReference type="ARBA" id="ARBA00038093"/>
    </source>
</evidence>
<keyword evidence="2" id="KW-1277">Toxin-antitoxin system</keyword>
<keyword evidence="4" id="KW-0479">Metal-binding</keyword>
<evidence type="ECO:0000259" key="8">
    <source>
        <dbReference type="Pfam" id="PF01850"/>
    </source>
</evidence>
<dbReference type="SUPFAM" id="SSF88723">
    <property type="entry name" value="PIN domain-like"/>
    <property type="match status" value="1"/>
</dbReference>
<keyword evidence="10" id="KW-1185">Reference proteome</keyword>
<evidence type="ECO:0000313" key="10">
    <source>
        <dbReference type="Proteomes" id="UP000612680"/>
    </source>
</evidence>
<dbReference type="InterPro" id="IPR002716">
    <property type="entry name" value="PIN_dom"/>
</dbReference>